<name>A0A9N8P8Y1_9PEZI</name>
<evidence type="ECO:0008006" key="4">
    <source>
        <dbReference type="Google" id="ProtNLM"/>
    </source>
</evidence>
<accession>A0A9N8P8Y1</accession>
<reference evidence="2" key="1">
    <citation type="submission" date="2020-06" db="EMBL/GenBank/DDBJ databases">
        <authorList>
            <person name="Onetto C."/>
        </authorList>
    </citation>
    <scope>NUCLEOTIDE SEQUENCE</scope>
</reference>
<evidence type="ECO:0000256" key="1">
    <source>
        <dbReference type="SAM" id="SignalP"/>
    </source>
</evidence>
<organism evidence="2 3">
    <name type="scientific">Aureobasidium vineae</name>
    <dbReference type="NCBI Taxonomy" id="2773715"/>
    <lineage>
        <taxon>Eukaryota</taxon>
        <taxon>Fungi</taxon>
        <taxon>Dikarya</taxon>
        <taxon>Ascomycota</taxon>
        <taxon>Pezizomycotina</taxon>
        <taxon>Dothideomycetes</taxon>
        <taxon>Dothideomycetidae</taxon>
        <taxon>Dothideales</taxon>
        <taxon>Saccotheciaceae</taxon>
        <taxon>Aureobasidium</taxon>
    </lineage>
</organism>
<feature type="signal peptide" evidence="1">
    <location>
        <begin position="1"/>
        <end position="19"/>
    </location>
</feature>
<dbReference type="AlphaFoldDB" id="A0A9N8P8Y1"/>
<sequence>MRTVAIFAAAIAFVAPVLAQSDAASVLSSLPSCGVCSIVTLHQLWFTDNLTSKHVSLAVSLPPAAHLPTPLACAPTLPTSLALLPA</sequence>
<keyword evidence="1" id="KW-0732">Signal</keyword>
<dbReference type="EMBL" id="CAIJEN010000004">
    <property type="protein sequence ID" value="CAD0085748.1"/>
    <property type="molecule type" value="Genomic_DNA"/>
</dbReference>
<gene>
    <name evidence="2" type="ORF">AWRI4619_LOCUS3964</name>
</gene>
<evidence type="ECO:0000313" key="2">
    <source>
        <dbReference type="EMBL" id="CAD0085748.1"/>
    </source>
</evidence>
<comment type="caution">
    <text evidence="2">The sequence shown here is derived from an EMBL/GenBank/DDBJ whole genome shotgun (WGS) entry which is preliminary data.</text>
</comment>
<feature type="chain" id="PRO_5040406028" description="Secreted protein" evidence="1">
    <location>
        <begin position="20"/>
        <end position="86"/>
    </location>
</feature>
<evidence type="ECO:0000313" key="3">
    <source>
        <dbReference type="Proteomes" id="UP000716446"/>
    </source>
</evidence>
<protein>
    <recommendedName>
        <fullName evidence="4">Secreted protein</fullName>
    </recommendedName>
</protein>
<keyword evidence="3" id="KW-1185">Reference proteome</keyword>
<proteinExistence type="predicted"/>
<dbReference type="Proteomes" id="UP000716446">
    <property type="component" value="Unassembled WGS sequence"/>
</dbReference>